<protein>
    <recommendedName>
        <fullName evidence="9">Nuclear receptor domain-containing protein</fullName>
    </recommendedName>
</protein>
<evidence type="ECO:0000313" key="10">
    <source>
        <dbReference type="EMBL" id="CAF1013550.1"/>
    </source>
</evidence>
<dbReference type="GO" id="GO:0000122">
    <property type="term" value="P:negative regulation of transcription by RNA polymerase II"/>
    <property type="evidence" value="ECO:0007669"/>
    <property type="project" value="TreeGrafter"/>
</dbReference>
<reference evidence="10" key="1">
    <citation type="submission" date="2021-02" db="EMBL/GenBank/DDBJ databases">
        <authorList>
            <person name="Nowell W R."/>
        </authorList>
    </citation>
    <scope>NUCLEOTIDE SEQUENCE</scope>
</reference>
<dbReference type="PANTHER" id="PTHR24082:SF283">
    <property type="entry name" value="NUCLEAR HORMONE RECEPTOR HR96"/>
    <property type="match status" value="1"/>
</dbReference>
<dbReference type="Proteomes" id="UP000663852">
    <property type="component" value="Unassembled WGS sequence"/>
</dbReference>
<dbReference type="GO" id="GO:0045944">
    <property type="term" value="P:positive regulation of transcription by RNA polymerase II"/>
    <property type="evidence" value="ECO:0007669"/>
    <property type="project" value="TreeGrafter"/>
</dbReference>
<feature type="domain" description="Nuclear receptor" evidence="9">
    <location>
        <begin position="14"/>
        <end position="110"/>
    </location>
</feature>
<keyword evidence="2" id="KW-0863">Zinc-finger</keyword>
<dbReference type="EMBL" id="CAJNOR010002280">
    <property type="protein sequence ID" value="CAF1272268.1"/>
    <property type="molecule type" value="Genomic_DNA"/>
</dbReference>
<keyword evidence="6" id="KW-0804">Transcription</keyword>
<keyword evidence="3" id="KW-0862">Zinc</keyword>
<dbReference type="InterPro" id="IPR013088">
    <property type="entry name" value="Znf_NHR/GATA"/>
</dbReference>
<name>A0A814HQR1_ADIRI</name>
<sequence>MPSKLSKYQSWLNIRECAVCGARAIGINFGVLTCSPCKGKRIFDLINIFYDCLLAFFRRNAKKADCLKLACRSSHFKGQSNAICSDLRHCTSCRLRQCFFVGMKIQMIRSDEENQRYRELIQSNRERKRDVILLQENQQDFQIIPRGIFSPCTTLDEKDWGLLSNVFYAYENYCVQQYKATREKIFATNIQYTDEKSFYLRYHTAARVNSVSSVLSFLSSVPIVRSLSRRKQFFLCQHNTAALIIPNAFELEQVCFSEPKQLVLDRTAAQCTYGVSLFEQWVFMKQRLDVIIVNDPVITRLCLIILFFSTPLLCYFDPTLPAISIASIVYLNKIQNSFVNLLWNYLLHRQGYLGTIRILNNLIRAYLQSQKFLQTIQHQLQTQRDLDEMNTMLKRAYVFDNQEN</sequence>
<evidence type="ECO:0000313" key="11">
    <source>
        <dbReference type="EMBL" id="CAF1272268.1"/>
    </source>
</evidence>
<evidence type="ECO:0000313" key="12">
    <source>
        <dbReference type="Proteomes" id="UP000663828"/>
    </source>
</evidence>
<evidence type="ECO:0000259" key="9">
    <source>
        <dbReference type="PROSITE" id="PS51030"/>
    </source>
</evidence>
<dbReference type="SMART" id="SM00399">
    <property type="entry name" value="ZnF_C4"/>
    <property type="match status" value="1"/>
</dbReference>
<comment type="caution">
    <text evidence="10">The sequence shown here is derived from an EMBL/GenBank/DDBJ whole genome shotgun (WGS) entry which is preliminary data.</text>
</comment>
<dbReference type="InterPro" id="IPR001628">
    <property type="entry name" value="Znf_hrmn_rcpt"/>
</dbReference>
<evidence type="ECO:0000256" key="6">
    <source>
        <dbReference type="ARBA" id="ARBA00023163"/>
    </source>
</evidence>
<keyword evidence="5" id="KW-0238">DNA-binding</keyword>
<evidence type="ECO:0000256" key="3">
    <source>
        <dbReference type="ARBA" id="ARBA00022833"/>
    </source>
</evidence>
<dbReference type="GO" id="GO:0004879">
    <property type="term" value="F:nuclear receptor activity"/>
    <property type="evidence" value="ECO:0007669"/>
    <property type="project" value="TreeGrafter"/>
</dbReference>
<evidence type="ECO:0000256" key="8">
    <source>
        <dbReference type="ARBA" id="ARBA00023242"/>
    </source>
</evidence>
<evidence type="ECO:0000256" key="5">
    <source>
        <dbReference type="ARBA" id="ARBA00023125"/>
    </source>
</evidence>
<gene>
    <name evidence="10" type="ORF">EDS130_LOCUS15522</name>
    <name evidence="11" type="ORF">XAT740_LOCUS27361</name>
</gene>
<dbReference type="InterPro" id="IPR050234">
    <property type="entry name" value="Nuclear_hormone_rcpt_NR1"/>
</dbReference>
<dbReference type="Gene3D" id="3.30.50.10">
    <property type="entry name" value="Erythroid Transcription Factor GATA-1, subunit A"/>
    <property type="match status" value="1"/>
</dbReference>
<dbReference type="EMBL" id="CAJNOJ010000065">
    <property type="protein sequence ID" value="CAF1013550.1"/>
    <property type="molecule type" value="Genomic_DNA"/>
</dbReference>
<proteinExistence type="predicted"/>
<dbReference type="Pfam" id="PF00105">
    <property type="entry name" value="zf-C4"/>
    <property type="match status" value="1"/>
</dbReference>
<evidence type="ECO:0000256" key="7">
    <source>
        <dbReference type="ARBA" id="ARBA00023170"/>
    </source>
</evidence>
<dbReference type="PROSITE" id="PS51030">
    <property type="entry name" value="NUCLEAR_REC_DBD_2"/>
    <property type="match status" value="1"/>
</dbReference>
<dbReference type="GO" id="GO:0030154">
    <property type="term" value="P:cell differentiation"/>
    <property type="evidence" value="ECO:0007669"/>
    <property type="project" value="TreeGrafter"/>
</dbReference>
<evidence type="ECO:0000256" key="4">
    <source>
        <dbReference type="ARBA" id="ARBA00023015"/>
    </source>
</evidence>
<keyword evidence="8" id="KW-0539">Nucleus</keyword>
<keyword evidence="12" id="KW-1185">Reference proteome</keyword>
<organism evidence="10 13">
    <name type="scientific">Adineta ricciae</name>
    <name type="common">Rotifer</name>
    <dbReference type="NCBI Taxonomy" id="249248"/>
    <lineage>
        <taxon>Eukaryota</taxon>
        <taxon>Metazoa</taxon>
        <taxon>Spiralia</taxon>
        <taxon>Gnathifera</taxon>
        <taxon>Rotifera</taxon>
        <taxon>Eurotatoria</taxon>
        <taxon>Bdelloidea</taxon>
        <taxon>Adinetida</taxon>
        <taxon>Adinetidae</taxon>
        <taxon>Adineta</taxon>
    </lineage>
</organism>
<dbReference type="AlphaFoldDB" id="A0A814HQR1"/>
<evidence type="ECO:0000313" key="13">
    <source>
        <dbReference type="Proteomes" id="UP000663852"/>
    </source>
</evidence>
<evidence type="ECO:0000256" key="2">
    <source>
        <dbReference type="ARBA" id="ARBA00022771"/>
    </source>
</evidence>
<keyword evidence="4" id="KW-0805">Transcription regulation</keyword>
<dbReference type="GO" id="GO:0008270">
    <property type="term" value="F:zinc ion binding"/>
    <property type="evidence" value="ECO:0007669"/>
    <property type="project" value="UniProtKB-KW"/>
</dbReference>
<evidence type="ECO:0000256" key="1">
    <source>
        <dbReference type="ARBA" id="ARBA00022723"/>
    </source>
</evidence>
<dbReference type="PANTHER" id="PTHR24082">
    <property type="entry name" value="NUCLEAR HORMONE RECEPTOR"/>
    <property type="match status" value="1"/>
</dbReference>
<dbReference type="SUPFAM" id="SSF57716">
    <property type="entry name" value="Glucocorticoid receptor-like (DNA-binding domain)"/>
    <property type="match status" value="1"/>
</dbReference>
<keyword evidence="1" id="KW-0479">Metal-binding</keyword>
<dbReference type="Proteomes" id="UP000663828">
    <property type="component" value="Unassembled WGS sequence"/>
</dbReference>
<keyword evidence="7" id="KW-0675">Receptor</keyword>
<accession>A0A814HQR1</accession>
<dbReference type="GO" id="GO:0000978">
    <property type="term" value="F:RNA polymerase II cis-regulatory region sequence-specific DNA binding"/>
    <property type="evidence" value="ECO:0007669"/>
    <property type="project" value="TreeGrafter"/>
</dbReference>